<dbReference type="EC" id="3.1.3.89" evidence="5"/>
<proteinExistence type="predicted"/>
<dbReference type="InterPro" id="IPR039356">
    <property type="entry name" value="YfbR/HDDC2"/>
</dbReference>
<dbReference type="RefSeq" id="WP_016524486.1">
    <property type="nucleotide sequence ID" value="NZ_KE332518.1"/>
</dbReference>
<evidence type="ECO:0000259" key="8">
    <source>
        <dbReference type="SMART" id="SM00471"/>
    </source>
</evidence>
<keyword evidence="10" id="KW-1185">Reference proteome</keyword>
<dbReference type="GO" id="GO:0046872">
    <property type="term" value="F:metal ion binding"/>
    <property type="evidence" value="ECO:0007669"/>
    <property type="project" value="UniProtKB-KW"/>
</dbReference>
<gene>
    <name evidence="9" type="ORF">HMPREF9194_00184</name>
</gene>
<comment type="subunit">
    <text evidence="4">Homodimer.</text>
</comment>
<comment type="cofactor">
    <cofactor evidence="2">
        <name>Mn(2+)</name>
        <dbReference type="ChEBI" id="CHEBI:29035"/>
    </cofactor>
</comment>
<feature type="domain" description="HD/PDEase" evidence="8">
    <location>
        <begin position="35"/>
        <end position="153"/>
    </location>
</feature>
<sequence length="198" mass="23147">MEQGNTRLEKQMNFIFELEKLKAVYRQNGTHGGERRENSAEHSWHVALMALILREYCKEKIDTEKTLAMLLIHDTVEIYAGDVFLYDESARENIKPAEKEAARKIFGLLPDDQKKYFTELWEEFENAQTPEAQYARVLDNLQPVLNHCAVNNQNIVTKSLTKAQIIKKKAFIKDFSEELWEFMLRVIDKSVAMGLYKK</sequence>
<dbReference type="eggNOG" id="COG1896">
    <property type="taxonomic scope" value="Bacteria"/>
</dbReference>
<evidence type="ECO:0000256" key="3">
    <source>
        <dbReference type="ARBA" id="ARBA00001941"/>
    </source>
</evidence>
<evidence type="ECO:0000256" key="1">
    <source>
        <dbReference type="ARBA" id="ARBA00001638"/>
    </source>
</evidence>
<evidence type="ECO:0000256" key="2">
    <source>
        <dbReference type="ARBA" id="ARBA00001936"/>
    </source>
</evidence>
<dbReference type="AlphaFoldDB" id="S3L5X6"/>
<accession>S3L5X6</accession>
<dbReference type="GO" id="GO:0005737">
    <property type="term" value="C:cytoplasm"/>
    <property type="evidence" value="ECO:0007669"/>
    <property type="project" value="TreeGrafter"/>
</dbReference>
<evidence type="ECO:0000313" key="10">
    <source>
        <dbReference type="Proteomes" id="UP000014541"/>
    </source>
</evidence>
<comment type="catalytic activity">
    <reaction evidence="1">
        <text>a 2'-deoxyribonucleoside 5'-phosphate + H2O = a 2'-deoxyribonucleoside + phosphate</text>
        <dbReference type="Rhea" id="RHEA:36167"/>
        <dbReference type="ChEBI" id="CHEBI:15377"/>
        <dbReference type="ChEBI" id="CHEBI:18274"/>
        <dbReference type="ChEBI" id="CHEBI:43474"/>
        <dbReference type="ChEBI" id="CHEBI:65317"/>
        <dbReference type="EC" id="3.1.3.89"/>
    </reaction>
</comment>
<dbReference type="Gene3D" id="1.10.3210.10">
    <property type="entry name" value="Hypothetical protein af1432"/>
    <property type="match status" value="1"/>
</dbReference>
<evidence type="ECO:0000256" key="5">
    <source>
        <dbReference type="ARBA" id="ARBA00012964"/>
    </source>
</evidence>
<evidence type="ECO:0000313" key="9">
    <source>
        <dbReference type="EMBL" id="EPF32189.1"/>
    </source>
</evidence>
<keyword evidence="6" id="KW-0479">Metal-binding</keyword>
<name>S3L5X6_TREMA</name>
<dbReference type="PANTHER" id="PTHR11845">
    <property type="entry name" value="5'-DEOXYNUCLEOTIDASE HDDC2"/>
    <property type="match status" value="1"/>
</dbReference>
<dbReference type="PANTHER" id="PTHR11845:SF13">
    <property type="entry name" value="5'-DEOXYNUCLEOTIDASE HDDC2"/>
    <property type="match status" value="1"/>
</dbReference>
<dbReference type="HOGENOM" id="CLU_039453_5_1_12"/>
<dbReference type="SUPFAM" id="SSF109604">
    <property type="entry name" value="HD-domain/PDEase-like"/>
    <property type="match status" value="1"/>
</dbReference>
<dbReference type="SMART" id="SM00471">
    <property type="entry name" value="HDc"/>
    <property type="match status" value="1"/>
</dbReference>
<dbReference type="InterPro" id="IPR003607">
    <property type="entry name" value="HD/PDEase_dom"/>
</dbReference>
<dbReference type="GO" id="GO:0002953">
    <property type="term" value="F:5'-deoxynucleotidase activity"/>
    <property type="evidence" value="ECO:0007669"/>
    <property type="project" value="UniProtKB-EC"/>
</dbReference>
<evidence type="ECO:0000256" key="6">
    <source>
        <dbReference type="ARBA" id="ARBA00022723"/>
    </source>
</evidence>
<dbReference type="PATRIC" id="fig|1125699.3.peg.183"/>
<dbReference type="OrthoDB" id="9796032at2"/>
<comment type="caution">
    <text evidence="9">The sequence shown here is derived from an EMBL/GenBank/DDBJ whole genome shotgun (WGS) entry which is preliminary data.</text>
</comment>
<dbReference type="STRING" id="1125699.HMPREF9194_00184"/>
<keyword evidence="7" id="KW-0378">Hydrolase</keyword>
<dbReference type="EMBL" id="ATFF01000002">
    <property type="protein sequence ID" value="EPF32189.1"/>
    <property type="molecule type" value="Genomic_DNA"/>
</dbReference>
<comment type="cofactor">
    <cofactor evidence="3">
        <name>Co(2+)</name>
        <dbReference type="ChEBI" id="CHEBI:48828"/>
    </cofactor>
</comment>
<organism evidence="9 10">
    <name type="scientific">Treponema maltophilum ATCC 51939</name>
    <dbReference type="NCBI Taxonomy" id="1125699"/>
    <lineage>
        <taxon>Bacteria</taxon>
        <taxon>Pseudomonadati</taxon>
        <taxon>Spirochaetota</taxon>
        <taxon>Spirochaetia</taxon>
        <taxon>Spirochaetales</taxon>
        <taxon>Treponemataceae</taxon>
        <taxon>Treponema</taxon>
    </lineage>
</organism>
<reference evidence="9" key="1">
    <citation type="submission" date="2013-04" db="EMBL/GenBank/DDBJ databases">
        <title>The Genome Sequence of Treponema maltophilum ATCC 51939.</title>
        <authorList>
            <consortium name="The Broad Institute Genomics Platform"/>
            <person name="Earl A."/>
            <person name="Ward D."/>
            <person name="Feldgarden M."/>
            <person name="Gevers D."/>
            <person name="Leonetti C."/>
            <person name="Blanton J.M."/>
            <person name="Dewhirst F.E."/>
            <person name="Izard J."/>
            <person name="Walker B."/>
            <person name="Young S."/>
            <person name="Zeng Q."/>
            <person name="Gargeya S."/>
            <person name="Fitzgerald M."/>
            <person name="Haas B."/>
            <person name="Abouelleil A."/>
            <person name="Allen A.W."/>
            <person name="Alvarado L."/>
            <person name="Arachchi H.M."/>
            <person name="Berlin A.M."/>
            <person name="Chapman S.B."/>
            <person name="Gainer-Dewar J."/>
            <person name="Goldberg J."/>
            <person name="Griggs A."/>
            <person name="Gujja S."/>
            <person name="Hansen M."/>
            <person name="Howarth C."/>
            <person name="Imamovic A."/>
            <person name="Ireland A."/>
            <person name="Larimer J."/>
            <person name="McCowan C."/>
            <person name="Murphy C."/>
            <person name="Pearson M."/>
            <person name="Poon T.W."/>
            <person name="Priest M."/>
            <person name="Roberts A."/>
            <person name="Saif S."/>
            <person name="Shea T."/>
            <person name="Sisk P."/>
            <person name="Sykes S."/>
            <person name="Wortman J."/>
            <person name="Nusbaum C."/>
            <person name="Birren B."/>
        </authorList>
    </citation>
    <scope>NUCLEOTIDE SEQUENCE [LARGE SCALE GENOMIC DNA]</scope>
    <source>
        <strain evidence="9">ATCC 51939</strain>
    </source>
</reference>
<dbReference type="Proteomes" id="UP000014541">
    <property type="component" value="Unassembled WGS sequence"/>
</dbReference>
<evidence type="ECO:0000256" key="7">
    <source>
        <dbReference type="ARBA" id="ARBA00022801"/>
    </source>
</evidence>
<protein>
    <recommendedName>
        <fullName evidence="5">5'-deoxynucleotidase</fullName>
        <ecNumber evidence="5">3.1.3.89</ecNumber>
    </recommendedName>
</protein>
<evidence type="ECO:0000256" key="4">
    <source>
        <dbReference type="ARBA" id="ARBA00011738"/>
    </source>
</evidence>
<dbReference type="Pfam" id="PF13023">
    <property type="entry name" value="HD_3"/>
    <property type="match status" value="1"/>
</dbReference>
<dbReference type="InterPro" id="IPR006674">
    <property type="entry name" value="HD_domain"/>
</dbReference>